<evidence type="ECO:0000313" key="7">
    <source>
        <dbReference type="Proteomes" id="UP000318081"/>
    </source>
</evidence>
<keyword evidence="7" id="KW-1185">Reference proteome</keyword>
<gene>
    <name evidence="6" type="ORF">TBK1r_63420</name>
</gene>
<dbReference type="Gene3D" id="2.60.120.200">
    <property type="match status" value="1"/>
</dbReference>
<feature type="domain" description="Cytochrome C Planctomycete-type" evidence="5">
    <location>
        <begin position="46"/>
        <end position="101"/>
    </location>
</feature>
<feature type="region of interest" description="Disordered" evidence="1">
    <location>
        <begin position="458"/>
        <end position="481"/>
    </location>
</feature>
<protein>
    <submittedName>
        <fullName evidence="6">Planctomycete cytochrome C</fullName>
    </submittedName>
</protein>
<evidence type="ECO:0000256" key="2">
    <source>
        <dbReference type="SAM" id="SignalP"/>
    </source>
</evidence>
<feature type="region of interest" description="Disordered" evidence="1">
    <location>
        <begin position="421"/>
        <end position="441"/>
    </location>
</feature>
<dbReference type="EMBL" id="CP036432">
    <property type="protein sequence ID" value="QDV87313.1"/>
    <property type="molecule type" value="Genomic_DNA"/>
</dbReference>
<proteinExistence type="predicted"/>
<feature type="domain" description="DUF1553" evidence="4">
    <location>
        <begin position="759"/>
        <end position="1010"/>
    </location>
</feature>
<organism evidence="6 7">
    <name type="scientific">Stieleria magnilauensis</name>
    <dbReference type="NCBI Taxonomy" id="2527963"/>
    <lineage>
        <taxon>Bacteria</taxon>
        <taxon>Pseudomonadati</taxon>
        <taxon>Planctomycetota</taxon>
        <taxon>Planctomycetia</taxon>
        <taxon>Pirellulales</taxon>
        <taxon>Pirellulaceae</taxon>
        <taxon>Stieleria</taxon>
    </lineage>
</organism>
<dbReference type="PANTHER" id="PTHR35889:SF3">
    <property type="entry name" value="F-BOX DOMAIN-CONTAINING PROTEIN"/>
    <property type="match status" value="1"/>
</dbReference>
<evidence type="ECO:0000259" key="5">
    <source>
        <dbReference type="Pfam" id="PF07635"/>
    </source>
</evidence>
<dbReference type="PANTHER" id="PTHR35889">
    <property type="entry name" value="CYCLOINULO-OLIGOSACCHARIDE FRUCTANOTRANSFERASE-RELATED"/>
    <property type="match status" value="1"/>
</dbReference>
<feature type="chain" id="PRO_5046444285" evidence="2">
    <location>
        <begin position="29"/>
        <end position="1070"/>
    </location>
</feature>
<keyword evidence="2" id="KW-0732">Signal</keyword>
<reference evidence="6 7" key="1">
    <citation type="submission" date="2019-02" db="EMBL/GenBank/DDBJ databases">
        <title>Deep-cultivation of Planctomycetes and their phenomic and genomic characterization uncovers novel biology.</title>
        <authorList>
            <person name="Wiegand S."/>
            <person name="Jogler M."/>
            <person name="Boedeker C."/>
            <person name="Pinto D."/>
            <person name="Vollmers J."/>
            <person name="Rivas-Marin E."/>
            <person name="Kohn T."/>
            <person name="Peeters S.H."/>
            <person name="Heuer A."/>
            <person name="Rast P."/>
            <person name="Oberbeckmann S."/>
            <person name="Bunk B."/>
            <person name="Jeske O."/>
            <person name="Meyerdierks A."/>
            <person name="Storesund J.E."/>
            <person name="Kallscheuer N."/>
            <person name="Luecker S."/>
            <person name="Lage O.M."/>
            <person name="Pohl T."/>
            <person name="Merkel B.J."/>
            <person name="Hornburger P."/>
            <person name="Mueller R.-W."/>
            <person name="Bruemmer F."/>
            <person name="Labrenz M."/>
            <person name="Spormann A.M."/>
            <person name="Op den Camp H."/>
            <person name="Overmann J."/>
            <person name="Amann R."/>
            <person name="Jetten M.S.M."/>
            <person name="Mascher T."/>
            <person name="Medema M.H."/>
            <person name="Devos D.P."/>
            <person name="Kaster A.-K."/>
            <person name="Ovreas L."/>
            <person name="Rohde M."/>
            <person name="Galperin M.Y."/>
            <person name="Jogler C."/>
        </authorList>
    </citation>
    <scope>NUCLEOTIDE SEQUENCE [LARGE SCALE GENOMIC DNA]</scope>
    <source>
        <strain evidence="6 7">TBK1r</strain>
    </source>
</reference>
<evidence type="ECO:0000259" key="4">
    <source>
        <dbReference type="Pfam" id="PF07587"/>
    </source>
</evidence>
<dbReference type="Proteomes" id="UP000318081">
    <property type="component" value="Chromosome"/>
</dbReference>
<dbReference type="Pfam" id="PF07583">
    <property type="entry name" value="PSCyt2"/>
    <property type="match status" value="1"/>
</dbReference>
<sequence>MLRLIRFCFPIILLGLTIQWASTDTAFADEPLQFNRDIRPILSENCYHCHGPDASARQAELRLDTEEGAKEWAVVAGDAESSELVARILSDDPEALMPPADSERALTDKQKQLIRRWVNEGASYQAHWSFQTPLARPVPVVASDRAVNPIDHFVHHRLQQHSLPLAPAADKETLLRRITFDLIGLPPTIAELDDFLADTSTGAIETVIDRLLADPRYGERMAADWLDVARYSDTYGYQVDRDRFVWPYRDWVVDAFNRNLGYDQFLRQQLAGDLLPDASRDQILATTFNRLHPQKVEGGSVPEEFRIEYVADRAQTVGTAFLGLTMECCRCHSHKYDPITQTEYYQLSAFFANIDEAGLYSFFTPSIPTPTLPLPSDAQAIRLSQLEREIDSHLARYRKACKKDIDIQAYRDLLETNAAPADAPETAASGESNSEGNVATDPVDRLYSTSLYATPIESLDFESPPSAPNQSAPNQSVPGIAGNAVRLTGDDVVNLKTGNFRRDQPFSVSLWIKTPNVKDRAVIFHRSRAWTDAASRGYQLLIEDGHLSWSLIHFWPGNAIRIRTPDPIPVDQWVHVVVTNDGSSSADGLSIAIDGQRVPAVTVRDHLTKQITGGGGDHLAIGQRFRDRGFTSGEVDSFHVFDCELTDLEIQRLAEPDETLTWVHSASQDWTPAQRQIVSDHLLRRHDTELAQHREKLGQARRASCQLQDQIQEIMVMKEAPGIRTTYRLERGAYDAPAEAVTPGTPKAILGLDDSTRKDRLGLADWMLRPDHPLTSRVAVNRFWQLCFGVGLVRTPEDFGSQGEPPTHPELLDWLAIDFVNSGWDIKRMIKQIMMSATYQAASEHPDPAVWNHDPENRWLSRHNAYRLPAEMLRDQALALSGQLVSKLGGPPVKPYEVEASFKPSKRDSGEGLYRRSIYTYWKRTGPAPAMMTLDAAKRDVCRVRRERTSSPLQAFVLLNGPQYVESARVLAFRLITEQGDDSDAVLLAAFRTLTSRHPTDAETQVVNELYSDQLAYFRRHPDRANEYLSVGEIKFDKHDSVPSSDQAAFAATAVVIGTLMNYDESVMKR</sequence>
<dbReference type="InterPro" id="IPR011444">
    <property type="entry name" value="DUF1549"/>
</dbReference>
<dbReference type="InterPro" id="IPR036909">
    <property type="entry name" value="Cyt_c-like_dom_sf"/>
</dbReference>
<dbReference type="InterPro" id="IPR013320">
    <property type="entry name" value="ConA-like_dom_sf"/>
</dbReference>
<evidence type="ECO:0000256" key="1">
    <source>
        <dbReference type="SAM" id="MobiDB-lite"/>
    </source>
</evidence>
<feature type="signal peptide" evidence="2">
    <location>
        <begin position="1"/>
        <end position="28"/>
    </location>
</feature>
<dbReference type="InterPro" id="IPR022655">
    <property type="entry name" value="DUF1553"/>
</dbReference>
<dbReference type="InterPro" id="IPR011429">
    <property type="entry name" value="Cyt_c_Planctomycete-type"/>
</dbReference>
<dbReference type="RefSeq" id="WP_145218925.1">
    <property type="nucleotide sequence ID" value="NZ_CP036432.1"/>
</dbReference>
<feature type="domain" description="DUF1549" evidence="3">
    <location>
        <begin position="149"/>
        <end position="355"/>
    </location>
</feature>
<dbReference type="SUPFAM" id="SSF46626">
    <property type="entry name" value="Cytochrome c"/>
    <property type="match status" value="1"/>
</dbReference>
<accession>A0ABX5XZ53</accession>
<name>A0ABX5XZ53_9BACT</name>
<dbReference type="SUPFAM" id="SSF49899">
    <property type="entry name" value="Concanavalin A-like lectins/glucanases"/>
    <property type="match status" value="1"/>
</dbReference>
<evidence type="ECO:0000259" key="3">
    <source>
        <dbReference type="Pfam" id="PF07583"/>
    </source>
</evidence>
<dbReference type="Pfam" id="PF07587">
    <property type="entry name" value="PSD1"/>
    <property type="match status" value="1"/>
</dbReference>
<dbReference type="Pfam" id="PF07635">
    <property type="entry name" value="PSCyt1"/>
    <property type="match status" value="1"/>
</dbReference>
<evidence type="ECO:0000313" key="6">
    <source>
        <dbReference type="EMBL" id="QDV87313.1"/>
    </source>
</evidence>
<dbReference type="Pfam" id="PF13385">
    <property type="entry name" value="Laminin_G_3"/>
    <property type="match status" value="1"/>
</dbReference>